<proteinExistence type="predicted"/>
<reference evidence="1" key="1">
    <citation type="submission" date="2020-08" db="EMBL/GenBank/DDBJ databases">
        <title>Genome public.</title>
        <authorList>
            <person name="Liu C."/>
            <person name="Sun Q."/>
        </authorList>
    </citation>
    <scope>NUCLEOTIDE SEQUENCE</scope>
    <source>
        <strain evidence="1">NSJ-24</strain>
    </source>
</reference>
<keyword evidence="2" id="KW-1185">Reference proteome</keyword>
<sequence length="144" mass="16350">MSENKKTIKTDGQDLAEKAEEIKKSGVTDVIITVNTFNHTRYKKTNGGKELQPVIDGLNCAVGQKLNIRLDVAIEEDFNDDEILDFLQLTFQHKFDIVFLPTISYDFLKSKMPALKKLEGDFGEIEMYKYPVSVGRIGFLKGQE</sequence>
<dbReference type="EMBL" id="JACRTA010000002">
    <property type="protein sequence ID" value="MBC8568520.1"/>
    <property type="molecule type" value="Genomic_DNA"/>
</dbReference>
<evidence type="ECO:0000313" key="2">
    <source>
        <dbReference type="Proteomes" id="UP000610862"/>
    </source>
</evidence>
<dbReference type="AlphaFoldDB" id="A0A926E629"/>
<dbReference type="Gene3D" id="3.20.20.70">
    <property type="entry name" value="Aldolase class I"/>
    <property type="match status" value="1"/>
</dbReference>
<gene>
    <name evidence="1" type="ORF">H8692_07110</name>
</gene>
<name>A0A926E629_9FIRM</name>
<dbReference type="InterPro" id="IPR013785">
    <property type="entry name" value="Aldolase_TIM"/>
</dbReference>
<accession>A0A926E629</accession>
<dbReference type="SUPFAM" id="SSF102114">
    <property type="entry name" value="Radical SAM enzymes"/>
    <property type="match status" value="1"/>
</dbReference>
<evidence type="ECO:0000313" key="1">
    <source>
        <dbReference type="EMBL" id="MBC8568520.1"/>
    </source>
</evidence>
<comment type="caution">
    <text evidence="1">The sequence shown here is derived from an EMBL/GenBank/DDBJ whole genome shotgun (WGS) entry which is preliminary data.</text>
</comment>
<organism evidence="1 2">
    <name type="scientific">Lentihominibacter hominis</name>
    <dbReference type="NCBI Taxonomy" id="2763645"/>
    <lineage>
        <taxon>Bacteria</taxon>
        <taxon>Bacillati</taxon>
        <taxon>Bacillota</taxon>
        <taxon>Clostridia</taxon>
        <taxon>Peptostreptococcales</taxon>
        <taxon>Anaerovoracaceae</taxon>
        <taxon>Lentihominibacter</taxon>
    </lineage>
</organism>
<dbReference type="RefSeq" id="WP_187525331.1">
    <property type="nucleotide sequence ID" value="NZ_JACRTA010000002.1"/>
</dbReference>
<dbReference type="Proteomes" id="UP000610862">
    <property type="component" value="Unassembled WGS sequence"/>
</dbReference>
<protein>
    <submittedName>
        <fullName evidence="1">Uncharacterized protein</fullName>
    </submittedName>
</protein>
<dbReference type="InterPro" id="IPR058240">
    <property type="entry name" value="rSAM_sf"/>
</dbReference>